<dbReference type="EMBL" id="GU474852">
    <property type="protein sequence ID" value="ADI17029.1"/>
    <property type="molecule type" value="Genomic_DNA"/>
</dbReference>
<name>E0XRI8_9GAMM</name>
<evidence type="ECO:0000313" key="1">
    <source>
        <dbReference type="EMBL" id="ADI17029.1"/>
    </source>
</evidence>
<dbReference type="AlphaFoldDB" id="E0XRI8"/>
<reference evidence="1" key="1">
    <citation type="journal article" date="2011" name="Environ. Microbiol.">
        <title>Time-series analyses of Monterey Bay coastal microbial picoplankton using a 'genome proxy' microarray.</title>
        <authorList>
            <person name="Rich V.I."/>
            <person name="Pham V.D."/>
            <person name="Eppley J."/>
            <person name="Shi Y."/>
            <person name="DeLong E.F."/>
        </authorList>
    </citation>
    <scope>NUCLEOTIDE SEQUENCE</scope>
</reference>
<accession>E0XRI8</accession>
<proteinExistence type="predicted"/>
<protein>
    <submittedName>
        <fullName evidence="1">Uncharacterized protein</fullName>
    </submittedName>
</protein>
<sequence>MSEKWSNAPLCRKKHKKGVAKNCDLPIMPPHRHGAHCLTRKRTESIRRK</sequence>
<organism evidence="1">
    <name type="scientific">uncultured Vibrionales bacterium HF0010_22E23</name>
    <dbReference type="NCBI Taxonomy" id="710999"/>
    <lineage>
        <taxon>Bacteria</taxon>
        <taxon>Pseudomonadati</taxon>
        <taxon>Pseudomonadota</taxon>
        <taxon>Gammaproteobacteria</taxon>
        <taxon>Vibrionales</taxon>
        <taxon>environmental samples</taxon>
    </lineage>
</organism>